<accession>A0A7Z0TQ24</accession>
<reference evidence="2 3" key="3">
    <citation type="journal article" date="2022" name="Int. J. Syst. Evol. Microbiol.">
        <title>Strains of Bradyrhizobium barranii sp. nov. associated with legumes native to Canada are symbionts of soybeans and belong to different subspecies (subsp. barranii subsp. nov. and subsp. apii subsp. nov.) and symbiovars (sv. glycinearum and sv. septentrionale).</title>
        <authorList>
            <person name="Bromfield E.S.P."/>
            <person name="Cloutier S."/>
            <person name="Wasai-Hara S."/>
            <person name="Minamisawa K."/>
        </authorList>
    </citation>
    <scope>NUCLEOTIDE SEQUENCE [LARGE SCALE GENOMIC DNA]</scope>
    <source>
        <strain evidence="2 3">323S2</strain>
    </source>
</reference>
<protein>
    <submittedName>
        <fullName evidence="1">Uncharacterized protein</fullName>
    </submittedName>
</protein>
<reference evidence="1" key="2">
    <citation type="submission" date="2020-06" db="EMBL/GenBank/DDBJ databases">
        <title>Whole Genome Sequence of Bradyrhizobium sp. Strain 323S2.</title>
        <authorList>
            <person name="Bromfield E.S.P."/>
        </authorList>
    </citation>
    <scope>NUCLEOTIDE SEQUENCE [LARGE SCALE GENOMIC DNA]</scope>
    <source>
        <strain evidence="1">323S2</strain>
    </source>
</reference>
<reference evidence="2 3" key="1">
    <citation type="journal article" date="2017" name="Syst. Appl. Microbiol.">
        <title>Soybeans inoculated with root zone soils of Canadian native legumes harbour diverse and novel Bradyrhizobium spp. that possess agricultural potential.</title>
        <authorList>
            <person name="Bromfield E.S.P."/>
            <person name="Cloutier S."/>
            <person name="Tambong J.T."/>
            <person name="Tran Thi T.V."/>
        </authorList>
    </citation>
    <scope>NUCLEOTIDE SEQUENCE [LARGE SCALE GENOMIC DNA]</scope>
    <source>
        <strain evidence="2 3">323S2</strain>
    </source>
</reference>
<proteinExistence type="predicted"/>
<gene>
    <name evidence="2" type="ORF">G6321_00039225</name>
    <name evidence="1" type="ORF">G6321_29120</name>
</gene>
<name>A0A7Z0TQ24_9BRAD</name>
<evidence type="ECO:0000313" key="3">
    <source>
        <dbReference type="Proteomes" id="UP000564836"/>
    </source>
</evidence>
<evidence type="ECO:0000313" key="1">
    <source>
        <dbReference type="EMBL" id="NYY92296.1"/>
    </source>
</evidence>
<evidence type="ECO:0000313" key="2">
    <source>
        <dbReference type="EMBL" id="UGX91734.1"/>
    </source>
</evidence>
<dbReference type="EMBL" id="JACBFH010000001">
    <property type="protein sequence ID" value="NYY92296.1"/>
    <property type="molecule type" value="Genomic_DNA"/>
</dbReference>
<dbReference type="EMBL" id="CP088280">
    <property type="protein sequence ID" value="UGX91734.1"/>
    <property type="molecule type" value="Genomic_DNA"/>
</dbReference>
<dbReference type="AlphaFoldDB" id="A0A7Z0TQ24"/>
<dbReference type="RefSeq" id="WP_166350404.1">
    <property type="nucleotide sequence ID" value="NZ_CP088280.1"/>
</dbReference>
<dbReference type="Proteomes" id="UP000564836">
    <property type="component" value="Chromosome"/>
</dbReference>
<sequence>MTNLPVIDITERLIHGSLLKCVDGRWSTQDEADMTGKQLLALMTAKAIQRWQSEGPVETLVDTGAGLPDVEELNAAIPRAEWELGLDGQPRPPWQLQYAVYLLDDADASLFTFANGTTGAKIAWQRLVDRVSWMRALRGVEVYPLIKLDSKTMKTKFGVKLRPEFTIVNWRDFGGSRGPPLGGPQDLIGTLVKTPSAAEELHDDVPF</sequence>
<organism evidence="1">
    <name type="scientific">Bradyrhizobium barranii subsp. barranii</name>
    <dbReference type="NCBI Taxonomy" id="2823807"/>
    <lineage>
        <taxon>Bacteria</taxon>
        <taxon>Pseudomonadati</taxon>
        <taxon>Pseudomonadota</taxon>
        <taxon>Alphaproteobacteria</taxon>
        <taxon>Hyphomicrobiales</taxon>
        <taxon>Nitrobacteraceae</taxon>
        <taxon>Bradyrhizobium</taxon>
        <taxon>Bradyrhizobium barranii</taxon>
    </lineage>
</organism>